<evidence type="ECO:0000256" key="1">
    <source>
        <dbReference type="SAM" id="MobiDB-lite"/>
    </source>
</evidence>
<keyword evidence="3" id="KW-0732">Signal</keyword>
<keyword evidence="2" id="KW-1133">Transmembrane helix</keyword>
<comment type="caution">
    <text evidence="4">The sequence shown here is derived from an EMBL/GenBank/DDBJ whole genome shotgun (WGS) entry which is preliminary data.</text>
</comment>
<reference evidence="4" key="1">
    <citation type="submission" date="2023-10" db="EMBL/GenBank/DDBJ databases">
        <title>Genome assembly of Pristionchus species.</title>
        <authorList>
            <person name="Yoshida K."/>
            <person name="Sommer R.J."/>
        </authorList>
    </citation>
    <scope>NUCLEOTIDE SEQUENCE</scope>
    <source>
        <strain evidence="4">RS5133</strain>
    </source>
</reference>
<evidence type="ECO:0000256" key="3">
    <source>
        <dbReference type="SAM" id="SignalP"/>
    </source>
</evidence>
<dbReference type="Proteomes" id="UP001432322">
    <property type="component" value="Unassembled WGS sequence"/>
</dbReference>
<evidence type="ECO:0000313" key="4">
    <source>
        <dbReference type="EMBL" id="GMT34513.1"/>
    </source>
</evidence>
<keyword evidence="2" id="KW-0812">Transmembrane</keyword>
<feature type="compositionally biased region" description="Basic and acidic residues" evidence="1">
    <location>
        <begin position="105"/>
        <end position="115"/>
    </location>
</feature>
<feature type="region of interest" description="Disordered" evidence="1">
    <location>
        <begin position="93"/>
        <end position="115"/>
    </location>
</feature>
<dbReference type="EMBL" id="BTSY01000006">
    <property type="protein sequence ID" value="GMT34513.1"/>
    <property type="molecule type" value="Genomic_DNA"/>
</dbReference>
<keyword evidence="5" id="KW-1185">Reference proteome</keyword>
<name>A0AAV5WW90_9BILA</name>
<sequence>MRAVFLTLIFVSLTTCDEFPIRAKRAIEPFQPLVGATQKPDNLTAGTTEEPHDGIGVGVHSGAVRIAILVAAIVAAGVIIAVCFAWWVMPKDDPAERNPILRGHKSVDSRCHSHD</sequence>
<proteinExistence type="predicted"/>
<protein>
    <submittedName>
        <fullName evidence="4">Uncharacterized protein</fullName>
    </submittedName>
</protein>
<keyword evidence="2" id="KW-0472">Membrane</keyword>
<feature type="signal peptide" evidence="3">
    <location>
        <begin position="1"/>
        <end position="16"/>
    </location>
</feature>
<accession>A0AAV5WW90</accession>
<organism evidence="4 5">
    <name type="scientific">Pristionchus fissidentatus</name>
    <dbReference type="NCBI Taxonomy" id="1538716"/>
    <lineage>
        <taxon>Eukaryota</taxon>
        <taxon>Metazoa</taxon>
        <taxon>Ecdysozoa</taxon>
        <taxon>Nematoda</taxon>
        <taxon>Chromadorea</taxon>
        <taxon>Rhabditida</taxon>
        <taxon>Rhabditina</taxon>
        <taxon>Diplogasteromorpha</taxon>
        <taxon>Diplogasteroidea</taxon>
        <taxon>Neodiplogasteridae</taxon>
        <taxon>Pristionchus</taxon>
    </lineage>
</organism>
<feature type="transmembrane region" description="Helical" evidence="2">
    <location>
        <begin position="66"/>
        <end position="88"/>
    </location>
</feature>
<feature type="chain" id="PRO_5043944058" evidence="3">
    <location>
        <begin position="17"/>
        <end position="115"/>
    </location>
</feature>
<evidence type="ECO:0000256" key="2">
    <source>
        <dbReference type="SAM" id="Phobius"/>
    </source>
</evidence>
<gene>
    <name evidence="4" type="ORF">PFISCL1PPCAC_25810</name>
</gene>
<dbReference type="AlphaFoldDB" id="A0AAV5WW90"/>
<evidence type="ECO:0000313" key="5">
    <source>
        <dbReference type="Proteomes" id="UP001432322"/>
    </source>
</evidence>